<dbReference type="Proteomes" id="UP000324748">
    <property type="component" value="Unassembled WGS sequence"/>
</dbReference>
<organism evidence="2 3">
    <name type="scientific">Puccinia graminis f. sp. tritici</name>
    <dbReference type="NCBI Taxonomy" id="56615"/>
    <lineage>
        <taxon>Eukaryota</taxon>
        <taxon>Fungi</taxon>
        <taxon>Dikarya</taxon>
        <taxon>Basidiomycota</taxon>
        <taxon>Pucciniomycotina</taxon>
        <taxon>Pucciniomycetes</taxon>
        <taxon>Pucciniales</taxon>
        <taxon>Pucciniaceae</taxon>
        <taxon>Puccinia</taxon>
    </lineage>
</organism>
<evidence type="ECO:0000313" key="2">
    <source>
        <dbReference type="EMBL" id="KAA1067649.1"/>
    </source>
</evidence>
<accession>A0A5B0LU96</accession>
<feature type="compositionally biased region" description="Polar residues" evidence="1">
    <location>
        <begin position="69"/>
        <end position="87"/>
    </location>
</feature>
<evidence type="ECO:0000313" key="3">
    <source>
        <dbReference type="Proteomes" id="UP000324748"/>
    </source>
</evidence>
<comment type="caution">
    <text evidence="2">The sequence shown here is derived from an EMBL/GenBank/DDBJ whole genome shotgun (WGS) entry which is preliminary data.</text>
</comment>
<feature type="compositionally biased region" description="Polar residues" evidence="1">
    <location>
        <begin position="94"/>
        <end position="104"/>
    </location>
</feature>
<sequence length="128" mass="14250">MTYATRYSPPWADPGQSTRAIRQMAEKLYDPMNAGRHQKPESVEDVGDWNGVNGTRHRQPRALDCGRGSLSTSRTNPNQTRTPNDQKTPLDPSQGASQLNQTTQRLYIDRPVILTSKGYAAAHSAQQQ</sequence>
<name>A0A5B0LU96_PUCGR</name>
<proteinExistence type="predicted"/>
<dbReference type="EMBL" id="VSWC01000184">
    <property type="protein sequence ID" value="KAA1067649.1"/>
    <property type="molecule type" value="Genomic_DNA"/>
</dbReference>
<gene>
    <name evidence="2" type="ORF">PGT21_012798</name>
</gene>
<keyword evidence="3" id="KW-1185">Reference proteome</keyword>
<protein>
    <submittedName>
        <fullName evidence="2">Uncharacterized protein</fullName>
    </submittedName>
</protein>
<dbReference type="AlphaFoldDB" id="A0A5B0LU96"/>
<reference evidence="2 3" key="1">
    <citation type="submission" date="2019-05" db="EMBL/GenBank/DDBJ databases">
        <title>Emergence of the Ug99 lineage of the wheat stem rust pathogen through somatic hybridization.</title>
        <authorList>
            <person name="Li F."/>
            <person name="Upadhyaya N.M."/>
            <person name="Sperschneider J."/>
            <person name="Matny O."/>
            <person name="Nguyen-Phuc H."/>
            <person name="Mago R."/>
            <person name="Raley C."/>
            <person name="Miller M.E."/>
            <person name="Silverstein K.A.T."/>
            <person name="Henningsen E."/>
            <person name="Hirsch C.D."/>
            <person name="Visser B."/>
            <person name="Pretorius Z.A."/>
            <person name="Steffenson B.J."/>
            <person name="Schwessinger B."/>
            <person name="Dodds P.N."/>
            <person name="Figueroa M."/>
        </authorList>
    </citation>
    <scope>NUCLEOTIDE SEQUENCE [LARGE SCALE GENOMIC DNA]</scope>
    <source>
        <strain evidence="2">21-0</strain>
    </source>
</reference>
<evidence type="ECO:0000256" key="1">
    <source>
        <dbReference type="SAM" id="MobiDB-lite"/>
    </source>
</evidence>
<feature type="region of interest" description="Disordered" evidence="1">
    <location>
        <begin position="30"/>
        <end position="104"/>
    </location>
</feature>